<sequence>MLLLVRKMNTLNTVDEKTPSEVLRTLCCDPRNESCLEQCITCKSKLIQIKDDPVDSPVFFQRWTAKQVPVQFKDKIKFMSNHQCEEISQLKKNILQNEVLVHVDFSENYTCKYSKEIQSAHFGGSKPQVTIHTCVLYCHTDVAKTPILYGTVSS</sequence>
<feature type="non-terminal residue" evidence="1">
    <location>
        <position position="154"/>
    </location>
</feature>
<dbReference type="PANTHER" id="PTHR46601">
    <property type="entry name" value="ULP_PROTEASE DOMAIN-CONTAINING PROTEIN"/>
    <property type="match status" value="1"/>
</dbReference>
<accession>A0ABQ9GTW4</accession>
<dbReference type="Proteomes" id="UP001159363">
    <property type="component" value="Chromosome 8"/>
</dbReference>
<organism evidence="1 2">
    <name type="scientific">Dryococelus australis</name>
    <dbReference type="NCBI Taxonomy" id="614101"/>
    <lineage>
        <taxon>Eukaryota</taxon>
        <taxon>Metazoa</taxon>
        <taxon>Ecdysozoa</taxon>
        <taxon>Arthropoda</taxon>
        <taxon>Hexapoda</taxon>
        <taxon>Insecta</taxon>
        <taxon>Pterygota</taxon>
        <taxon>Neoptera</taxon>
        <taxon>Polyneoptera</taxon>
        <taxon>Phasmatodea</taxon>
        <taxon>Verophasmatodea</taxon>
        <taxon>Anareolatae</taxon>
        <taxon>Phasmatidae</taxon>
        <taxon>Eurycanthinae</taxon>
        <taxon>Dryococelus</taxon>
    </lineage>
</organism>
<dbReference type="EMBL" id="JARBHB010000009">
    <property type="protein sequence ID" value="KAJ8875480.1"/>
    <property type="molecule type" value="Genomic_DNA"/>
</dbReference>
<evidence type="ECO:0000313" key="2">
    <source>
        <dbReference type="Proteomes" id="UP001159363"/>
    </source>
</evidence>
<protein>
    <submittedName>
        <fullName evidence="1">Uncharacterized protein</fullName>
    </submittedName>
</protein>
<dbReference type="PANTHER" id="PTHR46601:SF1">
    <property type="entry name" value="ADF-H DOMAIN-CONTAINING PROTEIN"/>
    <property type="match status" value="1"/>
</dbReference>
<gene>
    <name evidence="1" type="ORF">PR048_023375</name>
</gene>
<keyword evidence="2" id="KW-1185">Reference proteome</keyword>
<evidence type="ECO:0000313" key="1">
    <source>
        <dbReference type="EMBL" id="KAJ8875480.1"/>
    </source>
</evidence>
<name>A0ABQ9GTW4_9NEOP</name>
<comment type="caution">
    <text evidence="1">The sequence shown here is derived from an EMBL/GenBank/DDBJ whole genome shotgun (WGS) entry which is preliminary data.</text>
</comment>
<reference evidence="1 2" key="1">
    <citation type="submission" date="2023-02" db="EMBL/GenBank/DDBJ databases">
        <title>LHISI_Scaffold_Assembly.</title>
        <authorList>
            <person name="Stuart O.P."/>
            <person name="Cleave R."/>
            <person name="Magrath M.J.L."/>
            <person name="Mikheyev A.S."/>
        </authorList>
    </citation>
    <scope>NUCLEOTIDE SEQUENCE [LARGE SCALE GENOMIC DNA]</scope>
    <source>
        <strain evidence="1">Daus_M_001</strain>
        <tissue evidence="1">Leg muscle</tissue>
    </source>
</reference>
<proteinExistence type="predicted"/>